<dbReference type="FunFam" id="3.30.450.60:FF:000006">
    <property type="entry name" value="AP-1 complex subunit mu-1 isoform 1"/>
    <property type="match status" value="1"/>
</dbReference>
<keyword evidence="7 9" id="KW-0968">Cytoplasmic vesicle</keyword>
<dbReference type="GO" id="GO:0030665">
    <property type="term" value="C:clathrin-coated vesicle membrane"/>
    <property type="evidence" value="ECO:0007669"/>
    <property type="project" value="UniProtKB-SubCell"/>
</dbReference>
<dbReference type="PANTHER" id="PTHR10529">
    <property type="entry name" value="AP COMPLEX SUBUNIT MU"/>
    <property type="match status" value="1"/>
</dbReference>
<accession>A0A8C1BU75</accession>
<keyword evidence="3" id="KW-0597">Phosphoprotein</keyword>
<dbReference type="GO" id="GO:0005802">
    <property type="term" value="C:trans-Golgi network"/>
    <property type="evidence" value="ECO:0007669"/>
    <property type="project" value="UniProtKB-ARBA"/>
</dbReference>
<dbReference type="Pfam" id="PF00928">
    <property type="entry name" value="Adap_comp_sub"/>
    <property type="match status" value="1"/>
</dbReference>
<dbReference type="InterPro" id="IPR050431">
    <property type="entry name" value="Adaptor_comp_med_subunit"/>
</dbReference>
<dbReference type="FunFam" id="2.60.40.1170:FF:000002">
    <property type="entry name" value="AP-1 complex subunit mu-1 isoform 1"/>
    <property type="match status" value="1"/>
</dbReference>
<evidence type="ECO:0000259" key="10">
    <source>
        <dbReference type="PROSITE" id="PS51072"/>
    </source>
</evidence>
<keyword evidence="2 9" id="KW-0813">Transport</keyword>
<dbReference type="GeneTree" id="ENSGT00940000157924"/>
<dbReference type="PROSITE" id="PS00990">
    <property type="entry name" value="CLAT_ADAPTOR_M_1"/>
    <property type="match status" value="1"/>
</dbReference>
<evidence type="ECO:0000256" key="7">
    <source>
        <dbReference type="ARBA" id="ARBA00023329"/>
    </source>
</evidence>
<dbReference type="GO" id="GO:0006886">
    <property type="term" value="P:intracellular protein transport"/>
    <property type="evidence" value="ECO:0007669"/>
    <property type="project" value="UniProtKB-UniRule"/>
</dbReference>
<dbReference type="SUPFAM" id="SSF49447">
    <property type="entry name" value="Second domain of Mu2 adaptin subunit (ap50) of ap2 adaptor"/>
    <property type="match status" value="1"/>
</dbReference>
<evidence type="ECO:0000256" key="9">
    <source>
        <dbReference type="PIRNR" id="PIRNR005992"/>
    </source>
</evidence>
<evidence type="ECO:0000313" key="11">
    <source>
        <dbReference type="Ensembl" id="ENSCCRP00000037706.2"/>
    </source>
</evidence>
<evidence type="ECO:0000256" key="1">
    <source>
        <dbReference type="ARBA" id="ARBA00005324"/>
    </source>
</evidence>
<dbReference type="SUPFAM" id="SSF64356">
    <property type="entry name" value="SNARE-like"/>
    <property type="match status" value="1"/>
</dbReference>
<dbReference type="PROSITE" id="PS00991">
    <property type="entry name" value="CLAT_ADAPTOR_M_2"/>
    <property type="match status" value="1"/>
</dbReference>
<dbReference type="InterPro" id="IPR011012">
    <property type="entry name" value="Longin-like_dom_sf"/>
</dbReference>
<dbReference type="Gene3D" id="3.30.450.60">
    <property type="match status" value="1"/>
</dbReference>
<dbReference type="GO" id="GO:0030131">
    <property type="term" value="C:clathrin adaptor complex"/>
    <property type="evidence" value="ECO:0007669"/>
    <property type="project" value="UniProtKB-UniRule"/>
</dbReference>
<dbReference type="InterPro" id="IPR001392">
    <property type="entry name" value="Clathrin_mu"/>
</dbReference>
<reference evidence="11" key="2">
    <citation type="submission" date="2025-09" db="UniProtKB">
        <authorList>
            <consortium name="Ensembl"/>
        </authorList>
    </citation>
    <scope>IDENTIFICATION</scope>
</reference>
<evidence type="ECO:0000256" key="6">
    <source>
        <dbReference type="ARBA" id="ARBA00023136"/>
    </source>
</evidence>
<reference evidence="11" key="1">
    <citation type="submission" date="2025-08" db="UniProtKB">
        <authorList>
            <consortium name="Ensembl"/>
        </authorList>
    </citation>
    <scope>IDENTIFICATION</scope>
</reference>
<organism evidence="11 12">
    <name type="scientific">Cyprinus carpio carpio</name>
    <dbReference type="NCBI Taxonomy" id="630221"/>
    <lineage>
        <taxon>Eukaryota</taxon>
        <taxon>Metazoa</taxon>
        <taxon>Chordata</taxon>
        <taxon>Craniata</taxon>
        <taxon>Vertebrata</taxon>
        <taxon>Euteleostomi</taxon>
        <taxon>Actinopterygii</taxon>
        <taxon>Neopterygii</taxon>
        <taxon>Teleostei</taxon>
        <taxon>Ostariophysi</taxon>
        <taxon>Cypriniformes</taxon>
        <taxon>Cyprinidae</taxon>
        <taxon>Cyprininae</taxon>
        <taxon>Cyprinus</taxon>
    </lineage>
</organism>
<keyword evidence="5 9" id="KW-0333">Golgi apparatus</keyword>
<evidence type="ECO:0000256" key="2">
    <source>
        <dbReference type="ARBA" id="ARBA00022448"/>
    </source>
</evidence>
<dbReference type="CDD" id="cd14835">
    <property type="entry name" value="AP1_Mu_N"/>
    <property type="match status" value="1"/>
</dbReference>
<evidence type="ECO:0000256" key="5">
    <source>
        <dbReference type="ARBA" id="ARBA00023034"/>
    </source>
</evidence>
<comment type="subcellular location">
    <subcellularLocation>
        <location evidence="9">Golgi apparatus</location>
    </subcellularLocation>
    <subcellularLocation>
        <location evidence="9">Cytoplasmic vesicle</location>
        <location evidence="9">Clathrin-coated vesicle membrane</location>
        <topology evidence="9">Peripheral membrane protein</topology>
        <orientation evidence="9">Cytoplasmic side</orientation>
    </subcellularLocation>
</comment>
<dbReference type="InterPro" id="IPR036168">
    <property type="entry name" value="AP2_Mu_C_sf"/>
</dbReference>
<dbReference type="AlphaFoldDB" id="A0A8C1BU75"/>
<evidence type="ECO:0000256" key="4">
    <source>
        <dbReference type="ARBA" id="ARBA00022927"/>
    </source>
</evidence>
<dbReference type="GO" id="GO:0016192">
    <property type="term" value="P:vesicle-mediated transport"/>
    <property type="evidence" value="ECO:0007669"/>
    <property type="project" value="InterPro"/>
</dbReference>
<proteinExistence type="inferred from homology"/>
<dbReference type="PRINTS" id="PR00314">
    <property type="entry name" value="CLATHRINADPT"/>
</dbReference>
<name>A0A8C1BU75_CYPCA</name>
<sequence>MSASAVYVLDLKGKVLICRNYRGDVDMSEIEHFMTLLMDKEEEGTLSPILAHGGVRFMWIKHNNLYRILPNLQKNRRYRVLALKIPFIFYIVFSEYFKELEEESIRDNFVIIYELLDELMDFGYPQTTDSKILQEYITQEGHKLDTGAPRPPATVTNAVSWRSEGIKYRKNEVFLDVIESVNLLVSANGNVLCSEIVGSIKMRVFLSGMPELRLGLNDKVLFENTGRGKSKSVELEDVKFHQCVRLSRFENDRTISFIPPDGEFELMSYRLNTHVKPLIWIESVIEKHSHSRIEYMIKAKSQFKRRSTANNVEIHIPVPTDADSPKFKTTVGSVKWVPENSEIVWSIKSFPGGKEYLMRAHFGLPSVEAEDKEGKPPISVKFEIPYFTTSGIQVTNLLFLLKRT</sequence>
<comment type="similarity">
    <text evidence="1 9">Belongs to the adaptor complexes medium subunit family.</text>
</comment>
<dbReference type="Gene3D" id="2.60.40.1170">
    <property type="entry name" value="Mu homology domain, subdomain B"/>
    <property type="match status" value="2"/>
</dbReference>
<keyword evidence="12" id="KW-1185">Reference proteome</keyword>
<evidence type="ECO:0000256" key="3">
    <source>
        <dbReference type="ARBA" id="ARBA00022553"/>
    </source>
</evidence>
<dbReference type="InterPro" id="IPR018240">
    <property type="entry name" value="Clathrin_mu_CS"/>
</dbReference>
<dbReference type="PIRSF" id="PIRSF005992">
    <property type="entry name" value="Clathrin_mu"/>
    <property type="match status" value="1"/>
</dbReference>
<evidence type="ECO:0000313" key="12">
    <source>
        <dbReference type="Proteomes" id="UP001108240"/>
    </source>
</evidence>
<evidence type="ECO:0000256" key="8">
    <source>
        <dbReference type="ARBA" id="ARBA00057121"/>
    </source>
</evidence>
<dbReference type="PROSITE" id="PS51072">
    <property type="entry name" value="MHD"/>
    <property type="match status" value="1"/>
</dbReference>
<dbReference type="Ensembl" id="ENSCCRT00000040844.2">
    <property type="protein sequence ID" value="ENSCCRP00000037706.2"/>
    <property type="gene ID" value="ENSCCRG00000049217.2"/>
</dbReference>
<dbReference type="Proteomes" id="UP001108240">
    <property type="component" value="Unplaced"/>
</dbReference>
<keyword evidence="4 9" id="KW-0653">Protein transport</keyword>
<comment type="function">
    <text evidence="8 9">Subunit of clathrin-associated adaptor protein complex 1 that plays a role in protein sorting in the trans-Golgi network (TGN) and endosomes. The AP complexes mediate the recruitment of clathrin to membranes and the recognition of sorting signals within the cytosolic tails of transmembrane cargo molecules.</text>
</comment>
<protein>
    <recommendedName>
        <fullName evidence="9">AP-1 complex subunit mu-1</fullName>
    </recommendedName>
</protein>
<dbReference type="InterPro" id="IPR028565">
    <property type="entry name" value="MHD"/>
</dbReference>
<keyword evidence="6 9" id="KW-0472">Membrane</keyword>
<feature type="domain" description="MHD" evidence="10">
    <location>
        <begin position="170"/>
        <end position="404"/>
    </location>
</feature>